<feature type="region of interest" description="Disordered" evidence="5">
    <location>
        <begin position="730"/>
        <end position="794"/>
    </location>
</feature>
<dbReference type="InterPro" id="IPR011011">
    <property type="entry name" value="Znf_FYVE_PHD"/>
</dbReference>
<sequence>MGSRMGSQSFNANRRGRPNVSIGALSKDYYSEVGEEEEEEEEDRCGICSALASNCATLDCCSHVFCFSCIDNWSSVSNFCPLCKLQFRFISCLPVYTKTLGCREDDIDNTLPFTFPSFFIDEDAVACLEGASCLIRAGVPMEHEDAADTSVACDSCDRWYHAGCVGFDPTVSWGSWLCPRCVERTALQQRPATPFRAATSIPLTTVVTSFSPGPVPVAELAYSAPVVSESDPSLAISVADEGESAVVLSMHNLPELSKVASRPEVASLQSKQPMIPMSCTVLLPLLVESIQEYSSMSADNTIPRDLTVNRFAKAPTILTSTSKTEAGKSGHSDGGLSQDVSRLPQFGNGQTSNLEARDGDIFPSSVSFTDVAEERQAGIKRKGKSKLSRQDGDTIHADDLPEPPRKVARNAVKKKDVLPGASDKAGTRNLPKDIPPSQEKGSKTERAGSLSAVCEDNELKLPYTEVGAVEDLIDLVKEDNKPILLKTGNGGSNPTNGVRTRIVMWRGTDGRAAQLVEDIRQQMRSAAGYGASEDLGKVEVSDDRFFAAFKVMTLDAKSRASKQRRHLWLAKVLDQVPSGKGHRVRESLTKKLYAGGGGSRKTWDRDWDISFWKEQSARLKKARKEATDILEGRGKNGRAREVKATSSAVKEDEAILGFSTTDTDTDDSVLTRLYVADTSLFARDNDIKPVCLHSSTKEKELGQRDGECSPENQSGTIGIGLEACLGQLSFPALQGPSKPRKKETGFTKEAQKSERQGTPQGAAGQVEASGKTKRVLSTKDAQCSPLQPEKKDKRQWALELLARKSGDAMTSSSPPKNVASTKESLLLQLPEELRPTLPTDRHSRVPTAVRQLQLNRILEQYLQKAKLASLQGGFRCKSIIAAAVAKELEIFENSNSRGVYTNLCVRALAQKDQVKLQVTIPSPLRPGVNDDVTEALRATGLISDSPPQSPCASQSTSLGCQSTGFNPAADKISAVKQPTFDSVVSSRLVIGTSGPSDTIPVMPQEPDNVLELATQSSEDLVADFGADCGELELPDQLHGCIPSRMNGVASSSQLPEPASRTMRVVLTTGKKLSLSEAPGDGERILQGAETRTGKTGTVETSDSVTALDVGLDGCKDSGRLSRDAKAEEEEAKTSTEGCGPAGESEGDDWLKTGKFPDLENRIEKMRNNVSQMNPIFLSQFTEYGEANVFGGFIEKGTLPAEPRQHDGATAVSLSADDGVNEEKIKTATVDGPQTEAMVASIQKKVQMYVKEHLRPLFKSGVIEAEQFQWAVSKTSAKVMQHHGDARSADFLIVEGSKVKKLADQYLQAYTHRK</sequence>
<dbReference type="PANTHER" id="PTHR15315:SF26">
    <property type="entry name" value="E3 UBIQUITIN-PROTEIN LIGASE NRDP1"/>
    <property type="match status" value="1"/>
</dbReference>
<keyword evidence="9" id="KW-1185">Reference proteome</keyword>
<feature type="domain" description="RING-type" evidence="7">
    <location>
        <begin position="45"/>
        <end position="84"/>
    </location>
</feature>
<dbReference type="SMART" id="SM00184">
    <property type="entry name" value="RING"/>
    <property type="match status" value="2"/>
</dbReference>
<evidence type="ECO:0000256" key="3">
    <source>
        <dbReference type="ARBA" id="ARBA00022833"/>
    </source>
</evidence>
<dbReference type="PROSITE" id="PS00518">
    <property type="entry name" value="ZF_RING_1"/>
    <property type="match status" value="1"/>
</dbReference>
<dbReference type="PANTHER" id="PTHR15315">
    <property type="entry name" value="RING FINGER PROTEIN 41, 151"/>
    <property type="match status" value="1"/>
</dbReference>
<feature type="region of interest" description="Disordered" evidence="5">
    <location>
        <begin position="1"/>
        <end position="20"/>
    </location>
</feature>
<proteinExistence type="predicted"/>
<dbReference type="EMBL" id="OZ020108">
    <property type="protein sequence ID" value="CAK9261213.1"/>
    <property type="molecule type" value="Genomic_DNA"/>
</dbReference>
<dbReference type="PROSITE" id="PS50016">
    <property type="entry name" value="ZF_PHD_2"/>
    <property type="match status" value="1"/>
</dbReference>
<reference evidence="8" key="1">
    <citation type="submission" date="2024-02" db="EMBL/GenBank/DDBJ databases">
        <authorList>
            <consortium name="ELIXIR-Norway"/>
            <consortium name="Elixir Norway"/>
        </authorList>
    </citation>
    <scope>NUCLEOTIDE SEQUENCE</scope>
</reference>
<dbReference type="InterPro" id="IPR001841">
    <property type="entry name" value="Znf_RING"/>
</dbReference>
<protein>
    <recommendedName>
        <fullName evidence="10">RING-type domain-containing protein</fullName>
    </recommendedName>
</protein>
<feature type="compositionally biased region" description="Polar residues" evidence="5">
    <location>
        <begin position="808"/>
        <end position="822"/>
    </location>
</feature>
<feature type="region of interest" description="Disordered" evidence="5">
    <location>
        <begin position="1073"/>
        <end position="1098"/>
    </location>
</feature>
<feature type="compositionally biased region" description="Basic and acidic residues" evidence="5">
    <location>
        <begin position="742"/>
        <end position="755"/>
    </location>
</feature>
<gene>
    <name evidence="8" type="ORF">CSSPJE1EN1_LOCUS6691</name>
</gene>
<evidence type="ECO:0000256" key="2">
    <source>
        <dbReference type="ARBA" id="ARBA00022771"/>
    </source>
</evidence>
<dbReference type="SUPFAM" id="SSF57903">
    <property type="entry name" value="FYVE/PHD zinc finger"/>
    <property type="match status" value="1"/>
</dbReference>
<feature type="compositionally biased region" description="Polar residues" evidence="5">
    <location>
        <begin position="1"/>
        <end position="12"/>
    </location>
</feature>
<feature type="compositionally biased region" description="Basic residues" evidence="5">
    <location>
        <begin position="378"/>
        <end position="387"/>
    </location>
</feature>
<evidence type="ECO:0008006" key="10">
    <source>
        <dbReference type="Google" id="ProtNLM"/>
    </source>
</evidence>
<dbReference type="InterPro" id="IPR019787">
    <property type="entry name" value="Znf_PHD-finger"/>
</dbReference>
<feature type="region of interest" description="Disordered" evidence="5">
    <location>
        <begin position="1117"/>
        <end position="1153"/>
    </location>
</feature>
<feature type="compositionally biased region" description="Basic and acidic residues" evidence="5">
    <location>
        <begin position="388"/>
        <end position="405"/>
    </location>
</feature>
<dbReference type="Proteomes" id="UP001497444">
    <property type="component" value="Chromosome 13"/>
</dbReference>
<keyword evidence="3" id="KW-0862">Zinc</keyword>
<evidence type="ECO:0000259" key="6">
    <source>
        <dbReference type="PROSITE" id="PS50016"/>
    </source>
</evidence>
<organism evidence="8 9">
    <name type="scientific">Sphagnum jensenii</name>
    <dbReference type="NCBI Taxonomy" id="128206"/>
    <lineage>
        <taxon>Eukaryota</taxon>
        <taxon>Viridiplantae</taxon>
        <taxon>Streptophyta</taxon>
        <taxon>Embryophyta</taxon>
        <taxon>Bryophyta</taxon>
        <taxon>Sphagnophytina</taxon>
        <taxon>Sphagnopsida</taxon>
        <taxon>Sphagnales</taxon>
        <taxon>Sphagnaceae</taxon>
        <taxon>Sphagnum</taxon>
    </lineage>
</organism>
<evidence type="ECO:0000313" key="9">
    <source>
        <dbReference type="Proteomes" id="UP001497444"/>
    </source>
</evidence>
<evidence type="ECO:0000313" key="8">
    <source>
        <dbReference type="EMBL" id="CAK9261213.1"/>
    </source>
</evidence>
<dbReference type="InterPro" id="IPR013083">
    <property type="entry name" value="Znf_RING/FYVE/PHD"/>
</dbReference>
<dbReference type="Pfam" id="PF00628">
    <property type="entry name" value="PHD"/>
    <property type="match status" value="1"/>
</dbReference>
<feature type="region of interest" description="Disordered" evidence="5">
    <location>
        <begin position="375"/>
        <end position="450"/>
    </location>
</feature>
<dbReference type="SUPFAM" id="SSF57850">
    <property type="entry name" value="RING/U-box"/>
    <property type="match status" value="1"/>
</dbReference>
<feature type="region of interest" description="Disordered" evidence="5">
    <location>
        <begin position="803"/>
        <end position="822"/>
    </location>
</feature>
<name>A0ABP0W364_9BRYO</name>
<feature type="domain" description="PHD-type" evidence="6">
    <location>
        <begin position="77"/>
        <end position="184"/>
    </location>
</feature>
<accession>A0ABP0W364</accession>
<dbReference type="InterPro" id="IPR001965">
    <property type="entry name" value="Znf_PHD"/>
</dbReference>
<keyword evidence="2 4" id="KW-0863">Zinc-finger</keyword>
<dbReference type="PROSITE" id="PS50089">
    <property type="entry name" value="ZF_RING_2"/>
    <property type="match status" value="1"/>
</dbReference>
<dbReference type="InterPro" id="IPR017907">
    <property type="entry name" value="Znf_RING_CS"/>
</dbReference>
<feature type="region of interest" description="Disordered" evidence="5">
    <location>
        <begin position="319"/>
        <end position="362"/>
    </location>
</feature>
<dbReference type="Gene3D" id="3.30.40.10">
    <property type="entry name" value="Zinc/RING finger domain, C3HC4 (zinc finger)"/>
    <property type="match status" value="2"/>
</dbReference>
<evidence type="ECO:0000256" key="4">
    <source>
        <dbReference type="PROSITE-ProRule" id="PRU00175"/>
    </source>
</evidence>
<evidence type="ECO:0000256" key="5">
    <source>
        <dbReference type="SAM" id="MobiDB-lite"/>
    </source>
</evidence>
<evidence type="ECO:0000256" key="1">
    <source>
        <dbReference type="ARBA" id="ARBA00022723"/>
    </source>
</evidence>
<evidence type="ECO:0000259" key="7">
    <source>
        <dbReference type="PROSITE" id="PS50089"/>
    </source>
</evidence>
<keyword evidence="1" id="KW-0479">Metal-binding</keyword>
<dbReference type="SMART" id="SM00249">
    <property type="entry name" value="PHD"/>
    <property type="match status" value="1"/>
</dbReference>